<evidence type="ECO:0000313" key="3">
    <source>
        <dbReference type="EMBL" id="GAI41799.1"/>
    </source>
</evidence>
<accession>X1QEU3</accession>
<dbReference type="EMBL" id="BARV01027835">
    <property type="protein sequence ID" value="GAI41799.1"/>
    <property type="molecule type" value="Genomic_DNA"/>
</dbReference>
<organism evidence="3">
    <name type="scientific">marine sediment metagenome</name>
    <dbReference type="NCBI Taxonomy" id="412755"/>
    <lineage>
        <taxon>unclassified sequences</taxon>
        <taxon>metagenomes</taxon>
        <taxon>ecological metagenomes</taxon>
    </lineage>
</organism>
<dbReference type="SUPFAM" id="SSF51905">
    <property type="entry name" value="FAD/NAD(P)-binding domain"/>
    <property type="match status" value="1"/>
</dbReference>
<dbReference type="InterPro" id="IPR036188">
    <property type="entry name" value="FAD/NAD-bd_sf"/>
</dbReference>
<dbReference type="InterPro" id="IPR050097">
    <property type="entry name" value="Ferredoxin-NADP_redctase_2"/>
</dbReference>
<gene>
    <name evidence="3" type="ORF">S06H3_44710</name>
</gene>
<evidence type="ECO:0000256" key="1">
    <source>
        <dbReference type="ARBA" id="ARBA00022630"/>
    </source>
</evidence>
<dbReference type="PANTHER" id="PTHR48105">
    <property type="entry name" value="THIOREDOXIN REDUCTASE 1-RELATED-RELATED"/>
    <property type="match status" value="1"/>
</dbReference>
<dbReference type="GO" id="GO:0016491">
    <property type="term" value="F:oxidoreductase activity"/>
    <property type="evidence" value="ECO:0007669"/>
    <property type="project" value="UniProtKB-KW"/>
</dbReference>
<sequence>DVDERGYITSKSGVDTSTAGVYVCGDLNDRRYRQVVTACGSGCMAALEVERYLAEKG</sequence>
<dbReference type="Gene3D" id="3.50.50.60">
    <property type="entry name" value="FAD/NAD(P)-binding domain"/>
    <property type="match status" value="1"/>
</dbReference>
<dbReference type="AlphaFoldDB" id="X1QEU3"/>
<comment type="caution">
    <text evidence="3">The sequence shown here is derived from an EMBL/GenBank/DDBJ whole genome shotgun (WGS) entry which is preliminary data.</text>
</comment>
<evidence type="ECO:0000256" key="2">
    <source>
        <dbReference type="ARBA" id="ARBA00023002"/>
    </source>
</evidence>
<keyword evidence="1" id="KW-0285">Flavoprotein</keyword>
<feature type="non-terminal residue" evidence="3">
    <location>
        <position position="1"/>
    </location>
</feature>
<name>X1QEU3_9ZZZZ</name>
<proteinExistence type="predicted"/>
<evidence type="ECO:0008006" key="4">
    <source>
        <dbReference type="Google" id="ProtNLM"/>
    </source>
</evidence>
<reference evidence="3" key="1">
    <citation type="journal article" date="2014" name="Front. Microbiol.">
        <title>High frequency of phylogenetically diverse reductive dehalogenase-homologous genes in deep subseafloor sedimentary metagenomes.</title>
        <authorList>
            <person name="Kawai M."/>
            <person name="Futagami T."/>
            <person name="Toyoda A."/>
            <person name="Takaki Y."/>
            <person name="Nishi S."/>
            <person name="Hori S."/>
            <person name="Arai W."/>
            <person name="Tsubouchi T."/>
            <person name="Morono Y."/>
            <person name="Uchiyama I."/>
            <person name="Ito T."/>
            <person name="Fujiyama A."/>
            <person name="Inagaki F."/>
            <person name="Takami H."/>
        </authorList>
    </citation>
    <scope>NUCLEOTIDE SEQUENCE</scope>
    <source>
        <strain evidence="3">Expedition CK06-06</strain>
    </source>
</reference>
<protein>
    <recommendedName>
        <fullName evidence="4">FAD/NAD(P)-binding domain-containing protein</fullName>
    </recommendedName>
</protein>
<keyword evidence="2" id="KW-0560">Oxidoreductase</keyword>